<protein>
    <submittedName>
        <fullName evidence="1">Uncharacterized protein</fullName>
    </submittedName>
</protein>
<gene>
    <name evidence="1" type="ORF">IHE45_03G084500</name>
</gene>
<evidence type="ECO:0000313" key="2">
    <source>
        <dbReference type="Proteomes" id="UP000827976"/>
    </source>
</evidence>
<accession>A0ACB7WM05</accession>
<keyword evidence="2" id="KW-1185">Reference proteome</keyword>
<evidence type="ECO:0000313" key="1">
    <source>
        <dbReference type="EMBL" id="KAH7689250.1"/>
    </source>
</evidence>
<sequence>MASSSSSSKSFLLFSVLSIAILVLIYSDVTHARNLTNASPAIKKNEGPSNYNNNKKKIDDYGGSYPQDPPTYGPPTYGDSVPFPSP</sequence>
<proteinExistence type="predicted"/>
<organism evidence="1 2">
    <name type="scientific">Dioscorea alata</name>
    <name type="common">Purple yam</name>
    <dbReference type="NCBI Taxonomy" id="55571"/>
    <lineage>
        <taxon>Eukaryota</taxon>
        <taxon>Viridiplantae</taxon>
        <taxon>Streptophyta</taxon>
        <taxon>Embryophyta</taxon>
        <taxon>Tracheophyta</taxon>
        <taxon>Spermatophyta</taxon>
        <taxon>Magnoliopsida</taxon>
        <taxon>Liliopsida</taxon>
        <taxon>Dioscoreales</taxon>
        <taxon>Dioscoreaceae</taxon>
        <taxon>Dioscorea</taxon>
    </lineage>
</organism>
<reference evidence="2" key="1">
    <citation type="journal article" date="2022" name="Nat. Commun.">
        <title>Chromosome evolution and the genetic basis of agronomically important traits in greater yam.</title>
        <authorList>
            <person name="Bredeson J.V."/>
            <person name="Lyons J.B."/>
            <person name="Oniyinde I.O."/>
            <person name="Okereke N.R."/>
            <person name="Kolade O."/>
            <person name="Nnabue I."/>
            <person name="Nwadili C.O."/>
            <person name="Hribova E."/>
            <person name="Parker M."/>
            <person name="Nwogha J."/>
            <person name="Shu S."/>
            <person name="Carlson J."/>
            <person name="Kariba R."/>
            <person name="Muthemba S."/>
            <person name="Knop K."/>
            <person name="Barton G.J."/>
            <person name="Sherwood A.V."/>
            <person name="Lopez-Montes A."/>
            <person name="Asiedu R."/>
            <person name="Jamnadass R."/>
            <person name="Muchugi A."/>
            <person name="Goodstein D."/>
            <person name="Egesi C.N."/>
            <person name="Featherston J."/>
            <person name="Asfaw A."/>
            <person name="Simpson G.G."/>
            <person name="Dolezel J."/>
            <person name="Hendre P.S."/>
            <person name="Van Deynze A."/>
            <person name="Kumar P.L."/>
            <person name="Obidiegwu J.E."/>
            <person name="Bhattacharjee R."/>
            <person name="Rokhsar D.S."/>
        </authorList>
    </citation>
    <scope>NUCLEOTIDE SEQUENCE [LARGE SCALE GENOMIC DNA]</scope>
    <source>
        <strain evidence="2">cv. TDa95/00328</strain>
    </source>
</reference>
<comment type="caution">
    <text evidence="1">The sequence shown here is derived from an EMBL/GenBank/DDBJ whole genome shotgun (WGS) entry which is preliminary data.</text>
</comment>
<name>A0ACB7WM05_DIOAL</name>
<dbReference type="Proteomes" id="UP000827976">
    <property type="component" value="Chromosome 3"/>
</dbReference>
<dbReference type="EMBL" id="CM037013">
    <property type="protein sequence ID" value="KAH7689250.1"/>
    <property type="molecule type" value="Genomic_DNA"/>
</dbReference>